<evidence type="ECO:0000313" key="2">
    <source>
        <dbReference type="Proteomes" id="UP000323930"/>
    </source>
</evidence>
<gene>
    <name evidence="1" type="ORF">FUA24_02615</name>
</gene>
<keyword evidence="2" id="KW-1185">Reference proteome</keyword>
<dbReference type="InterPro" id="IPR036278">
    <property type="entry name" value="Sialidase_sf"/>
</dbReference>
<protein>
    <submittedName>
        <fullName evidence="1">T9SS type B sorting domain-containing protein</fullName>
    </submittedName>
</protein>
<comment type="caution">
    <text evidence="1">The sequence shown here is derived from an EMBL/GenBank/DDBJ whole genome shotgun (WGS) entry which is preliminary data.</text>
</comment>
<dbReference type="EMBL" id="VSDQ01000163">
    <property type="protein sequence ID" value="TYA92345.1"/>
    <property type="molecule type" value="Genomic_DNA"/>
</dbReference>
<evidence type="ECO:0000313" key="1">
    <source>
        <dbReference type="EMBL" id="TYA92345.1"/>
    </source>
</evidence>
<accession>A0A5D0J7I9</accession>
<proteinExistence type="predicted"/>
<dbReference type="OrthoDB" id="9765926at2"/>
<dbReference type="Pfam" id="PF13585">
    <property type="entry name" value="CHU_C"/>
    <property type="match status" value="1"/>
</dbReference>
<name>A0A5D0J7I9_9FLAO</name>
<dbReference type="RefSeq" id="WP_148539951.1">
    <property type="nucleotide sequence ID" value="NZ_VSDQ01000163.1"/>
</dbReference>
<reference evidence="1 2" key="1">
    <citation type="submission" date="2019-08" db="EMBL/GenBank/DDBJ databases">
        <title>Seonamhaeicola sediminis sp. nov., isolated from marine sediment.</title>
        <authorList>
            <person name="Cao W.R."/>
        </authorList>
    </citation>
    <scope>NUCLEOTIDE SEQUENCE [LARGE SCALE GENOMIC DNA]</scope>
    <source>
        <strain evidence="1 2">B011</strain>
    </source>
</reference>
<dbReference type="Proteomes" id="UP000323930">
    <property type="component" value="Unassembled WGS sequence"/>
</dbReference>
<dbReference type="InterPro" id="IPR026341">
    <property type="entry name" value="T9SS_type_B"/>
</dbReference>
<dbReference type="SUPFAM" id="SSF50939">
    <property type="entry name" value="Sialidases"/>
    <property type="match status" value="1"/>
</dbReference>
<organism evidence="1 2">
    <name type="scientific">Seonamhaeicola marinus</name>
    <dbReference type="NCBI Taxonomy" id="1912246"/>
    <lineage>
        <taxon>Bacteria</taxon>
        <taxon>Pseudomonadati</taxon>
        <taxon>Bacteroidota</taxon>
        <taxon>Flavobacteriia</taxon>
        <taxon>Flavobacteriales</taxon>
        <taxon>Flavobacteriaceae</taxon>
    </lineage>
</organism>
<dbReference type="AlphaFoldDB" id="A0A5D0J7I9"/>
<dbReference type="NCBIfam" id="TIGR04131">
    <property type="entry name" value="Bac_Flav_CTERM"/>
    <property type="match status" value="1"/>
</dbReference>
<sequence>MNLSLKNSIVYSIFLGFAFNLIAQTPLFQGVQVNNQGLGGSYFEFTNVVNSIDIDDFGNIYVAYRNSNGLWVAKSVDNGQSYLPSVLVTNDNSVPPTDILINHLGYVFLSWPAENDKIIFSMSKDGGQTFSTPRVIGIENNGDGGLTVSMATYGDNIFIVNSNTSSLFFNTNNGEGEFDVVDTPRNAHDVFTDVLISKEGRIYFIGDYLNLSLYEFSLDTKSFKRINLAPPTESHSATYTLNQSICGDYIFVGDSGFGVLGHGKIGYKVNINTGEVSSVQLGDSSTFLISRFLYSDNQGVLFDGYKSANEDLFLSLSYDQGESFETTILVENGHVHGVCRNPVTEDIVVVYLKDRNIYTTVYEDTFKRINLLQPEKALALCAGAKFNLLFVPNAGFTKRTRFRVALSDKDGDFKNAIEIGSITTTNIETQVECILPEDLEEGSNYKIRLEAVNYCVESNSLNIEIGTEKALGQLSETSLNSIYFGCLDENENVIGTYPVIETFLSPEDYLFNWYCEGNLLSEEIGGNLEVTKTGTYQVEIIDKETNCTHEISTFGYLGKPPKMIVEVLSKDFEKNQIIQVIPQTTGMYEYRLDNGSWQERDTFNTVSSGTHTVYLRDTYGCGVVQETITIVGFPSFFTPNGDGIHEYWNIEALKHQNAIITIFDRFGKLLKQIKTSGVGWDGTFNGNDMPQNDYWFRIEYQDLNTGAPLIFTSHFTLIR</sequence>